<gene>
    <name evidence="2" type="ORF">SAMN05192574_101217</name>
</gene>
<dbReference type="EMBL" id="FOCL01000001">
    <property type="protein sequence ID" value="SEM62323.1"/>
    <property type="molecule type" value="Genomic_DNA"/>
</dbReference>
<dbReference type="Proteomes" id="UP000198942">
    <property type="component" value="Unassembled WGS sequence"/>
</dbReference>
<dbReference type="InterPro" id="IPR010982">
    <property type="entry name" value="Lambda_DNA-bd_dom_sf"/>
</dbReference>
<proteinExistence type="predicted"/>
<dbReference type="PROSITE" id="PS50943">
    <property type="entry name" value="HTH_CROC1"/>
    <property type="match status" value="1"/>
</dbReference>
<dbReference type="AlphaFoldDB" id="A0A1H7ZVL0"/>
<dbReference type="GO" id="GO:0003677">
    <property type="term" value="F:DNA binding"/>
    <property type="evidence" value="ECO:0007669"/>
    <property type="project" value="InterPro"/>
</dbReference>
<evidence type="ECO:0000259" key="1">
    <source>
        <dbReference type="PROSITE" id="PS50943"/>
    </source>
</evidence>
<reference evidence="3" key="1">
    <citation type="submission" date="2016-10" db="EMBL/GenBank/DDBJ databases">
        <authorList>
            <person name="Varghese N."/>
            <person name="Submissions S."/>
        </authorList>
    </citation>
    <scope>NUCLEOTIDE SEQUENCE [LARGE SCALE GENOMIC DNA]</scope>
    <source>
        <strain evidence="3">Gh-48</strain>
    </source>
</reference>
<sequence>MLTLKSKFTETDSELARFARILALPVRVYIIRMIIENGNSISKKEICNVPFEMENILKHVAELKTTGIIKVSGAKANINYSIDILLFNKMVSRFFSLFDNLNSIEQLPAPILKETQAVNSTANMAMETLGDNLSFGAFIKKHRLALKISQEKLSREMNIDRAELSRIECGKKNPGSEKLILLSKALYIDLDSLTREYYSSKIVNMVEESGFSDVILKNVLTRLNYFLPAV</sequence>
<feature type="domain" description="HTH cro/C1-type" evidence="1">
    <location>
        <begin position="139"/>
        <end position="193"/>
    </location>
</feature>
<evidence type="ECO:0000313" key="2">
    <source>
        <dbReference type="EMBL" id="SEM62323.1"/>
    </source>
</evidence>
<accession>A0A1H7ZVL0</accession>
<dbReference type="SMART" id="SM00530">
    <property type="entry name" value="HTH_XRE"/>
    <property type="match status" value="1"/>
</dbReference>
<organism evidence="2 3">
    <name type="scientific">Mucilaginibacter gossypiicola</name>
    <dbReference type="NCBI Taxonomy" id="551995"/>
    <lineage>
        <taxon>Bacteria</taxon>
        <taxon>Pseudomonadati</taxon>
        <taxon>Bacteroidota</taxon>
        <taxon>Sphingobacteriia</taxon>
        <taxon>Sphingobacteriales</taxon>
        <taxon>Sphingobacteriaceae</taxon>
        <taxon>Mucilaginibacter</taxon>
    </lineage>
</organism>
<dbReference type="RefSeq" id="WP_091206420.1">
    <property type="nucleotide sequence ID" value="NZ_FOCL01000001.1"/>
</dbReference>
<dbReference type="OrthoDB" id="799262at2"/>
<protein>
    <submittedName>
        <fullName evidence="2">Transcriptional regulator, contains XRE-family HTH domain</fullName>
    </submittedName>
</protein>
<dbReference type="CDD" id="cd00093">
    <property type="entry name" value="HTH_XRE"/>
    <property type="match status" value="1"/>
</dbReference>
<name>A0A1H7ZVL0_9SPHI</name>
<dbReference type="Pfam" id="PF01381">
    <property type="entry name" value="HTH_3"/>
    <property type="match status" value="1"/>
</dbReference>
<dbReference type="STRING" id="551995.SAMN05192574_101217"/>
<dbReference type="InterPro" id="IPR001387">
    <property type="entry name" value="Cro/C1-type_HTH"/>
</dbReference>
<keyword evidence="3" id="KW-1185">Reference proteome</keyword>
<dbReference type="SUPFAM" id="SSF47413">
    <property type="entry name" value="lambda repressor-like DNA-binding domains"/>
    <property type="match status" value="1"/>
</dbReference>
<dbReference type="Gene3D" id="1.10.260.40">
    <property type="entry name" value="lambda repressor-like DNA-binding domains"/>
    <property type="match status" value="1"/>
</dbReference>
<evidence type="ECO:0000313" key="3">
    <source>
        <dbReference type="Proteomes" id="UP000198942"/>
    </source>
</evidence>